<dbReference type="Proteomes" id="UP001652623">
    <property type="component" value="Chromosome 3"/>
</dbReference>
<proteinExistence type="predicted"/>
<dbReference type="SMART" id="SM00061">
    <property type="entry name" value="MATH"/>
    <property type="match status" value="2"/>
</dbReference>
<gene>
    <name evidence="3" type="primary">LOC107433516</name>
</gene>
<sequence length="330" mass="38089">MKSSEILKYKRDFPPADYSLKVDSYTLLSESKTEKYDTNVFEVGGYKWRLSFYPNGDKKNNGSGYISLYLVIAETDTYAPGWKVNVNFKFFVYDQMEDKYLTLQDANGAVRRFHAMKKEWGIAQLLPLETFKDPAFGYLVNDSCVFGVEVFVINYTGNWESISLVKKPNNGTFTWKIENFSNLDKPDYWSEVFNVEGINWKLNVSANGDSKAKDKSFSFYLALENWGSHPMKKAVYAEYNLRVFNQLDDDQHVEKKASNWFKYEIGWGFRNFMSLRDLRDASKGFIVKDTLIVEVVFLVISVADVSSVRKSLFPLKKNPFISSRPSTPST</sequence>
<reference evidence="3" key="1">
    <citation type="submission" date="2025-08" db="UniProtKB">
        <authorList>
            <consortium name="RefSeq"/>
        </authorList>
    </citation>
    <scope>IDENTIFICATION</scope>
    <source>
        <tissue evidence="3">Seedling</tissue>
    </source>
</reference>
<dbReference type="RefSeq" id="XP_048332614.2">
    <property type="nucleotide sequence ID" value="XM_048476657.2"/>
</dbReference>
<name>A0ABM3IPC7_ZIZJJ</name>
<dbReference type="InterPro" id="IPR002083">
    <property type="entry name" value="MATH/TRAF_dom"/>
</dbReference>
<dbReference type="PANTHER" id="PTHR46162">
    <property type="entry name" value="TRAF-LIKE FAMILY PROTEIN"/>
    <property type="match status" value="1"/>
</dbReference>
<dbReference type="SUPFAM" id="SSF49599">
    <property type="entry name" value="TRAF domain-like"/>
    <property type="match status" value="2"/>
</dbReference>
<evidence type="ECO:0000313" key="2">
    <source>
        <dbReference type="Proteomes" id="UP001652623"/>
    </source>
</evidence>
<feature type="domain" description="MATH" evidence="1">
    <location>
        <begin position="170"/>
        <end position="297"/>
    </location>
</feature>
<dbReference type="Pfam" id="PF22486">
    <property type="entry name" value="MATH_2"/>
    <property type="match status" value="2"/>
</dbReference>
<evidence type="ECO:0000313" key="3">
    <source>
        <dbReference type="RefSeq" id="XP_048332614.2"/>
    </source>
</evidence>
<protein>
    <submittedName>
        <fullName evidence="3">Uncharacterized protein LOC107433516 isoform X2</fullName>
    </submittedName>
</protein>
<dbReference type="PANTHER" id="PTHR46162:SF40">
    <property type="entry name" value="TRAF-LIKE FAMILY PROTEIN"/>
    <property type="match status" value="1"/>
</dbReference>
<dbReference type="PROSITE" id="PS50144">
    <property type="entry name" value="MATH"/>
    <property type="match status" value="2"/>
</dbReference>
<dbReference type="CDD" id="cd00121">
    <property type="entry name" value="MATH"/>
    <property type="match status" value="2"/>
</dbReference>
<evidence type="ECO:0000259" key="1">
    <source>
        <dbReference type="PROSITE" id="PS50144"/>
    </source>
</evidence>
<dbReference type="InterPro" id="IPR008974">
    <property type="entry name" value="TRAF-like"/>
</dbReference>
<dbReference type="GeneID" id="107433516"/>
<feature type="domain" description="MATH" evidence="1">
    <location>
        <begin position="15"/>
        <end position="150"/>
    </location>
</feature>
<accession>A0ABM3IPC7</accession>
<dbReference type="Gene3D" id="2.60.210.10">
    <property type="entry name" value="Apoptosis, Tumor Necrosis Factor Receptor Associated Protein 2, Chain A"/>
    <property type="match status" value="2"/>
</dbReference>
<keyword evidence="2" id="KW-1185">Reference proteome</keyword>
<organism evidence="2 3">
    <name type="scientific">Ziziphus jujuba</name>
    <name type="common">Chinese jujube</name>
    <name type="synonym">Ziziphus sativa</name>
    <dbReference type="NCBI Taxonomy" id="326968"/>
    <lineage>
        <taxon>Eukaryota</taxon>
        <taxon>Viridiplantae</taxon>
        <taxon>Streptophyta</taxon>
        <taxon>Embryophyta</taxon>
        <taxon>Tracheophyta</taxon>
        <taxon>Spermatophyta</taxon>
        <taxon>Magnoliopsida</taxon>
        <taxon>eudicotyledons</taxon>
        <taxon>Gunneridae</taxon>
        <taxon>Pentapetalae</taxon>
        <taxon>rosids</taxon>
        <taxon>fabids</taxon>
        <taxon>Rosales</taxon>
        <taxon>Rhamnaceae</taxon>
        <taxon>Paliureae</taxon>
        <taxon>Ziziphus</taxon>
    </lineage>
</organism>